<name>A0A7J9P5R5_METMI</name>
<keyword evidence="3 5" id="KW-0808">Transferase</keyword>
<evidence type="ECO:0000256" key="6">
    <source>
        <dbReference type="RuleBase" id="RU000416"/>
    </source>
</evidence>
<reference evidence="7 8" key="1">
    <citation type="submission" date="2020-07" db="EMBL/GenBank/DDBJ databases">
        <title>Genomic Encyclopedia of Type Strains, Phase IV (KMG-V): Genome sequencing to study the core and pangenomes of soil and plant-associated prokaryotes.</title>
        <authorList>
            <person name="Whitman W."/>
        </authorList>
    </citation>
    <scope>NUCLEOTIDE SEQUENCE [LARGE SCALE GENOMIC DNA]</scope>
    <source>
        <strain evidence="7 8">S1</strain>
    </source>
</reference>
<dbReference type="GO" id="GO:0003886">
    <property type="term" value="F:DNA (cytosine-5-)-methyltransferase activity"/>
    <property type="evidence" value="ECO:0007669"/>
    <property type="project" value="UniProtKB-EC"/>
</dbReference>
<evidence type="ECO:0000256" key="1">
    <source>
        <dbReference type="ARBA" id="ARBA00011975"/>
    </source>
</evidence>
<dbReference type="Proteomes" id="UP000522365">
    <property type="component" value="Unassembled WGS sequence"/>
</dbReference>
<dbReference type="Pfam" id="PF00145">
    <property type="entry name" value="DNA_methylase"/>
    <property type="match status" value="1"/>
</dbReference>
<keyword evidence="4 5" id="KW-0949">S-adenosyl-L-methionine</keyword>
<dbReference type="GO" id="GO:0032259">
    <property type="term" value="P:methylation"/>
    <property type="evidence" value="ECO:0007669"/>
    <property type="project" value="UniProtKB-KW"/>
</dbReference>
<dbReference type="InterPro" id="IPR031303">
    <property type="entry name" value="C5_meth_CS"/>
</dbReference>
<dbReference type="Gene3D" id="3.40.50.150">
    <property type="entry name" value="Vaccinia Virus protein VP39"/>
    <property type="match status" value="1"/>
</dbReference>
<feature type="active site" evidence="5">
    <location>
        <position position="86"/>
    </location>
</feature>
<dbReference type="PROSITE" id="PS00094">
    <property type="entry name" value="C5_MTASE_1"/>
    <property type="match status" value="1"/>
</dbReference>
<organism evidence="7 8">
    <name type="scientific">Methanococcus maripaludis</name>
    <name type="common">Methanococcus deltae</name>
    <dbReference type="NCBI Taxonomy" id="39152"/>
    <lineage>
        <taxon>Archaea</taxon>
        <taxon>Methanobacteriati</taxon>
        <taxon>Methanobacteriota</taxon>
        <taxon>Methanomada group</taxon>
        <taxon>Methanococci</taxon>
        <taxon>Methanococcales</taxon>
        <taxon>Methanococcaceae</taxon>
        <taxon>Methanococcus</taxon>
    </lineage>
</organism>
<dbReference type="GO" id="GO:0003677">
    <property type="term" value="F:DNA binding"/>
    <property type="evidence" value="ECO:0007669"/>
    <property type="project" value="TreeGrafter"/>
</dbReference>
<dbReference type="SUPFAM" id="SSF53335">
    <property type="entry name" value="S-adenosyl-L-methionine-dependent methyltransferases"/>
    <property type="match status" value="1"/>
</dbReference>
<sequence>MKIKILDLFAGAGGLSSGFEMYVNEKNEKVFEVHRAVEIDPFACNTLRKKHGMETVIEGDLTDKKIHKKVIKECKGIDIVMGGIPCQSFSLIGPRSGKFKELEKFKCDTRDRLYEEFRDIVKELTPKIVVIENVKGILSKKDGNGEFIINHLINDFEKLGYNFENESGMKYFVLNAADYGVPQIRERVILVGVRKNWKDITIPNMIPTHYDPNSKSAKELKNLGLLPYVTVYDAIGDLPRLEAKLTSTGISKRGLPKIKSQNKNRDDGADILENDFIKFKEHYSKLETNGKNYFKFIGTEKIAKIHHHKCRSHKKDDIQLYAKMNPGETAGDFITRCPEDSSLIIYDMNSFKDKYRKQDFKKPSTTIFAHLEKDGNRFIHPEQPRTYTPREAARIQSFPDDYIFEGPFTKKFKQIGNAVPPRLSFEIATMVHEKIISEKNKYWSKKSLFTNLRKEKFIKKILEKKTPKFSLLIYRNKYDYNRKVHNSHKVLGKNFY</sequence>
<evidence type="ECO:0000256" key="3">
    <source>
        <dbReference type="ARBA" id="ARBA00022679"/>
    </source>
</evidence>
<comment type="caution">
    <text evidence="7">The sequence shown here is derived from an EMBL/GenBank/DDBJ whole genome shotgun (WGS) entry which is preliminary data.</text>
</comment>
<comment type="similarity">
    <text evidence="5 6">Belongs to the class I-like SAM-binding methyltransferase superfamily. C5-methyltransferase family.</text>
</comment>
<accession>A0A7J9P5R5</accession>
<evidence type="ECO:0000313" key="7">
    <source>
        <dbReference type="EMBL" id="MBA2853476.1"/>
    </source>
</evidence>
<dbReference type="GO" id="GO:0044027">
    <property type="term" value="P:negative regulation of gene expression via chromosomal CpG island methylation"/>
    <property type="evidence" value="ECO:0007669"/>
    <property type="project" value="TreeGrafter"/>
</dbReference>
<dbReference type="Gene3D" id="3.90.120.10">
    <property type="entry name" value="DNA Methylase, subunit A, domain 2"/>
    <property type="match status" value="1"/>
</dbReference>
<dbReference type="PANTHER" id="PTHR10629">
    <property type="entry name" value="CYTOSINE-SPECIFIC METHYLTRANSFERASE"/>
    <property type="match status" value="1"/>
</dbReference>
<dbReference type="InterPro" id="IPR050390">
    <property type="entry name" value="C5-Methyltransferase"/>
</dbReference>
<dbReference type="EMBL" id="JACDUK010000003">
    <property type="protein sequence ID" value="MBA2853476.1"/>
    <property type="molecule type" value="Genomic_DNA"/>
</dbReference>
<dbReference type="RefSeq" id="WP_181504474.1">
    <property type="nucleotide sequence ID" value="NZ_JACDUK010000003.1"/>
</dbReference>
<evidence type="ECO:0000256" key="2">
    <source>
        <dbReference type="ARBA" id="ARBA00022603"/>
    </source>
</evidence>
<dbReference type="PANTHER" id="PTHR10629:SF52">
    <property type="entry name" value="DNA (CYTOSINE-5)-METHYLTRANSFERASE 1"/>
    <property type="match status" value="1"/>
</dbReference>
<dbReference type="PRINTS" id="PR00105">
    <property type="entry name" value="C5METTRFRASE"/>
</dbReference>
<dbReference type="PROSITE" id="PS00095">
    <property type="entry name" value="C5_MTASE_2"/>
    <property type="match status" value="1"/>
</dbReference>
<dbReference type="InterPro" id="IPR029063">
    <property type="entry name" value="SAM-dependent_MTases_sf"/>
</dbReference>
<evidence type="ECO:0000313" key="8">
    <source>
        <dbReference type="Proteomes" id="UP000522365"/>
    </source>
</evidence>
<protein>
    <recommendedName>
        <fullName evidence="1">DNA (cytosine-5-)-methyltransferase</fullName>
        <ecNumber evidence="1">2.1.1.37</ecNumber>
    </recommendedName>
</protein>
<evidence type="ECO:0000256" key="4">
    <source>
        <dbReference type="ARBA" id="ARBA00022691"/>
    </source>
</evidence>
<gene>
    <name evidence="7" type="ORF">HNP89_001452</name>
</gene>
<keyword evidence="2 5" id="KW-0489">Methyltransferase</keyword>
<evidence type="ECO:0000256" key="5">
    <source>
        <dbReference type="PROSITE-ProRule" id="PRU01016"/>
    </source>
</evidence>
<dbReference type="PROSITE" id="PS51679">
    <property type="entry name" value="SAM_MT_C5"/>
    <property type="match status" value="1"/>
</dbReference>
<dbReference type="EC" id="2.1.1.37" evidence="1"/>
<dbReference type="InterPro" id="IPR001525">
    <property type="entry name" value="C5_MeTfrase"/>
</dbReference>
<dbReference type="NCBIfam" id="TIGR00675">
    <property type="entry name" value="dcm"/>
    <property type="match status" value="1"/>
</dbReference>
<proteinExistence type="inferred from homology"/>
<dbReference type="AlphaFoldDB" id="A0A7J9P5R5"/>
<dbReference type="InterPro" id="IPR018117">
    <property type="entry name" value="C5_DNA_meth_AS"/>
</dbReference>